<keyword evidence="3" id="KW-1185">Reference proteome</keyword>
<evidence type="ECO:0000313" key="2">
    <source>
        <dbReference type="EMBL" id="KHN54473.1"/>
    </source>
</evidence>
<reference evidence="2 3" key="1">
    <citation type="submission" date="2014-10" db="EMBL/GenBank/DDBJ databases">
        <title>Genome sequence of Pectobacterium carotovorum M022.</title>
        <authorList>
            <person name="Chan K.-G."/>
            <person name="Tan W.-S."/>
        </authorList>
    </citation>
    <scope>NUCLEOTIDE SEQUENCE [LARGE SCALE GENOMIC DNA]</scope>
    <source>
        <strain evidence="2 3">M022</strain>
    </source>
</reference>
<protein>
    <submittedName>
        <fullName evidence="2">Uncharacterized protein</fullName>
    </submittedName>
</protein>
<name>A0A7V8IL21_9GAMM</name>
<evidence type="ECO:0000313" key="3">
    <source>
        <dbReference type="Proteomes" id="UP000053038"/>
    </source>
</evidence>
<feature type="transmembrane region" description="Helical" evidence="1">
    <location>
        <begin position="68"/>
        <end position="87"/>
    </location>
</feature>
<comment type="caution">
    <text evidence="2">The sequence shown here is derived from an EMBL/GenBank/DDBJ whole genome shotgun (WGS) entry which is preliminary data.</text>
</comment>
<organism evidence="2 3">
    <name type="scientific">Pectobacterium fontis</name>
    <dbReference type="NCBI Taxonomy" id="2558042"/>
    <lineage>
        <taxon>Bacteria</taxon>
        <taxon>Pseudomonadati</taxon>
        <taxon>Pseudomonadota</taxon>
        <taxon>Gammaproteobacteria</taxon>
        <taxon>Enterobacterales</taxon>
        <taxon>Pectobacteriaceae</taxon>
        <taxon>Pectobacterium</taxon>
    </lineage>
</organism>
<keyword evidence="1" id="KW-1133">Transmembrane helix</keyword>
<dbReference type="Proteomes" id="UP000053038">
    <property type="component" value="Unassembled WGS sequence"/>
</dbReference>
<sequence>MMLTSKCKTFIRWLSIFLVSFFYLMSIALFSFGHVQDKERMVFSSDKTVSVEYHFAILADMRESMDSMYSATLIGFPISMILILIIFKKVR</sequence>
<dbReference type="EMBL" id="JSXC01000012">
    <property type="protein sequence ID" value="KHN54473.1"/>
    <property type="molecule type" value="Genomic_DNA"/>
</dbReference>
<proteinExistence type="predicted"/>
<keyword evidence="1" id="KW-0812">Transmembrane</keyword>
<feature type="transmembrane region" description="Helical" evidence="1">
    <location>
        <begin position="12"/>
        <end position="32"/>
    </location>
</feature>
<accession>A0A7V8IL21</accession>
<gene>
    <name evidence="2" type="ORF">OI69_04220</name>
</gene>
<dbReference type="AlphaFoldDB" id="A0A7V8IL21"/>
<evidence type="ECO:0000256" key="1">
    <source>
        <dbReference type="SAM" id="Phobius"/>
    </source>
</evidence>
<keyword evidence="1" id="KW-0472">Membrane</keyword>